<evidence type="ECO:0000256" key="17">
    <source>
        <dbReference type="ARBA" id="ARBA00031182"/>
    </source>
</evidence>
<evidence type="ECO:0000256" key="6">
    <source>
        <dbReference type="ARBA" id="ARBA00022729"/>
    </source>
</evidence>
<evidence type="ECO:0000256" key="34">
    <source>
        <dbReference type="ARBA" id="ARBA00048613"/>
    </source>
</evidence>
<evidence type="ECO:0000256" key="8">
    <source>
        <dbReference type="ARBA" id="ARBA00022801"/>
    </source>
</evidence>
<comment type="subcellular location">
    <subcellularLocation>
        <location evidence="1">Apical cell membrane</location>
        <topology evidence="1">Single-pass type I membrane protein</topology>
    </subcellularLocation>
</comment>
<evidence type="ECO:0000256" key="11">
    <source>
        <dbReference type="ARBA" id="ARBA00023136"/>
    </source>
</evidence>
<evidence type="ECO:0000256" key="38">
    <source>
        <dbReference type="ARBA" id="ARBA00048872"/>
    </source>
</evidence>
<comment type="catalytic activity">
    <reaction evidence="41">
        <text>1,3-di-(9Z-octadecenoyl)-glycerol + H2O = 1-(9Z-octadecenoyl)-glycerol + (9Z)-octadecenoate + H(+)</text>
        <dbReference type="Rhea" id="RHEA:39939"/>
        <dbReference type="ChEBI" id="CHEBI:15377"/>
        <dbReference type="ChEBI" id="CHEBI:15378"/>
        <dbReference type="ChEBI" id="CHEBI:30823"/>
        <dbReference type="ChEBI" id="CHEBI:75342"/>
        <dbReference type="ChEBI" id="CHEBI:75735"/>
    </reaction>
    <physiologicalReaction direction="left-to-right" evidence="41">
        <dbReference type="Rhea" id="RHEA:39940"/>
    </physiologicalReaction>
</comment>
<reference evidence="44 45" key="1">
    <citation type="journal article" date="2018" name="Sci. Rep.">
        <title>Genomic signatures of local adaptation to the degree of environmental predictability in rotifers.</title>
        <authorList>
            <person name="Franch-Gras L."/>
            <person name="Hahn C."/>
            <person name="Garcia-Roger E.M."/>
            <person name="Carmona M.J."/>
            <person name="Serra M."/>
            <person name="Gomez A."/>
        </authorList>
    </citation>
    <scope>NUCLEOTIDE SEQUENCE [LARGE SCALE GENOMIC DNA]</scope>
    <source>
        <strain evidence="44">HYR1</strain>
    </source>
</reference>
<comment type="catalytic activity">
    <reaction evidence="33">
        <text>a 1-acyl-sn-glycero-3-phosphocholine + H2O = sn-glycerol 3-phosphocholine + a fatty acid + H(+)</text>
        <dbReference type="Rhea" id="RHEA:15177"/>
        <dbReference type="ChEBI" id="CHEBI:15377"/>
        <dbReference type="ChEBI" id="CHEBI:15378"/>
        <dbReference type="ChEBI" id="CHEBI:16870"/>
        <dbReference type="ChEBI" id="CHEBI:28868"/>
        <dbReference type="ChEBI" id="CHEBI:58168"/>
        <dbReference type="EC" id="3.1.1.5"/>
    </reaction>
    <physiologicalReaction direction="left-to-right" evidence="33">
        <dbReference type="Rhea" id="RHEA:15178"/>
    </physiologicalReaction>
</comment>
<dbReference type="AlphaFoldDB" id="A0A3M7PWH6"/>
<evidence type="ECO:0000256" key="24">
    <source>
        <dbReference type="ARBA" id="ARBA00047459"/>
    </source>
</evidence>
<keyword evidence="8" id="KW-0378">Hydrolase</keyword>
<comment type="catalytic activity">
    <reaction evidence="24">
        <text>1-hexadecanoyl-2-(9Z)-octadecenoyl-3-octadecanoyl-sn-glycerol + H2O = 1-hexadecanoyl-2-(9Z-octadecenoyl)-sn-glycerol + octadecanoate + H(+)</text>
        <dbReference type="Rhea" id="RHEA:41111"/>
        <dbReference type="ChEBI" id="CHEBI:15377"/>
        <dbReference type="ChEBI" id="CHEBI:15378"/>
        <dbReference type="ChEBI" id="CHEBI:25629"/>
        <dbReference type="ChEBI" id="CHEBI:75466"/>
        <dbReference type="ChEBI" id="CHEBI:77623"/>
    </reaction>
    <physiologicalReaction direction="left-to-right" evidence="24">
        <dbReference type="Rhea" id="RHEA:41112"/>
    </physiologicalReaction>
</comment>
<evidence type="ECO:0000256" key="12">
    <source>
        <dbReference type="ARBA" id="ARBA00023180"/>
    </source>
</evidence>
<dbReference type="STRING" id="10195.A0A3M7PWH6"/>
<evidence type="ECO:0000256" key="3">
    <source>
        <dbReference type="ARBA" id="ARBA00015133"/>
    </source>
</evidence>
<dbReference type="SUPFAM" id="SSF52266">
    <property type="entry name" value="SGNH hydrolase"/>
    <property type="match status" value="1"/>
</dbReference>
<evidence type="ECO:0000256" key="10">
    <source>
        <dbReference type="ARBA" id="ARBA00023098"/>
    </source>
</evidence>
<feature type="chain" id="PRO_5017999735" description="Phospholipase B1, membrane-associated" evidence="43">
    <location>
        <begin position="20"/>
        <end position="372"/>
    </location>
</feature>
<comment type="catalytic activity">
    <reaction evidence="28">
        <text>1,2-di-(9Z-octadecenoyl)-sn-glycero-3-phosphocholine + H2O = 1-(9Z-octadecenoyl)-sn-glycero-3-phosphocholine + (9Z)-octadecenoate + H(+)</text>
        <dbReference type="Rhea" id="RHEA:40923"/>
        <dbReference type="ChEBI" id="CHEBI:15377"/>
        <dbReference type="ChEBI" id="CHEBI:15378"/>
        <dbReference type="ChEBI" id="CHEBI:28610"/>
        <dbReference type="ChEBI" id="CHEBI:30823"/>
        <dbReference type="ChEBI" id="CHEBI:74669"/>
    </reaction>
    <physiologicalReaction direction="left-to-right" evidence="28">
        <dbReference type="Rhea" id="RHEA:40924"/>
    </physiologicalReaction>
</comment>
<comment type="caution">
    <text evidence="44">The sequence shown here is derived from an EMBL/GenBank/DDBJ whole genome shotgun (WGS) entry which is preliminary data.</text>
</comment>
<evidence type="ECO:0000256" key="22">
    <source>
        <dbReference type="ARBA" id="ARBA00047363"/>
    </source>
</evidence>
<comment type="catalytic activity">
    <reaction evidence="40">
        <text>1,2-dihexadecanoyl-sn-glycero-3-phosphocholine + 2 H2O = sn-glycerol 3-phosphocholine + 2 hexadecanoate + 2 H(+)</text>
        <dbReference type="Rhea" id="RHEA:40975"/>
        <dbReference type="ChEBI" id="CHEBI:7896"/>
        <dbReference type="ChEBI" id="CHEBI:15377"/>
        <dbReference type="ChEBI" id="CHEBI:15378"/>
        <dbReference type="ChEBI" id="CHEBI:16870"/>
        <dbReference type="ChEBI" id="CHEBI:72999"/>
    </reaction>
    <physiologicalReaction direction="left-to-right" evidence="40">
        <dbReference type="Rhea" id="RHEA:40976"/>
    </physiologicalReaction>
</comment>
<evidence type="ECO:0000256" key="26">
    <source>
        <dbReference type="ARBA" id="ARBA00048015"/>
    </source>
</evidence>
<comment type="catalytic activity">
    <reaction evidence="13">
        <text>a triacylglycerol + H2O = a diacylglycerol + a fatty acid + H(+)</text>
        <dbReference type="Rhea" id="RHEA:12044"/>
        <dbReference type="ChEBI" id="CHEBI:15377"/>
        <dbReference type="ChEBI" id="CHEBI:15378"/>
        <dbReference type="ChEBI" id="CHEBI:17855"/>
        <dbReference type="ChEBI" id="CHEBI:18035"/>
        <dbReference type="ChEBI" id="CHEBI:28868"/>
        <dbReference type="EC" id="3.1.1.3"/>
    </reaction>
    <physiologicalReaction direction="left-to-right" evidence="13">
        <dbReference type="Rhea" id="RHEA:12045"/>
    </physiologicalReaction>
</comment>
<dbReference type="InterPro" id="IPR038885">
    <property type="entry name" value="PLB1"/>
</dbReference>
<comment type="catalytic activity">
    <reaction evidence="27">
        <text>a 1-O-alkyl-2-acyl-sn-glycero-3-phosphocholine + H2O = a 1-O-alkyl-sn-glycero-3-phosphocholine + a fatty acid + H(+)</text>
        <dbReference type="Rhea" id="RHEA:36231"/>
        <dbReference type="ChEBI" id="CHEBI:15377"/>
        <dbReference type="ChEBI" id="CHEBI:15378"/>
        <dbReference type="ChEBI" id="CHEBI:28868"/>
        <dbReference type="ChEBI" id="CHEBI:30909"/>
        <dbReference type="ChEBI" id="CHEBI:36702"/>
        <dbReference type="EC" id="3.1.1.4"/>
    </reaction>
    <physiologicalReaction direction="left-to-right" evidence="27">
        <dbReference type="Rhea" id="RHEA:36232"/>
    </physiologicalReaction>
</comment>
<evidence type="ECO:0000256" key="33">
    <source>
        <dbReference type="ARBA" id="ARBA00048454"/>
    </source>
</evidence>
<comment type="catalytic activity">
    <reaction evidence="29">
        <text>1,2-dihexadecanoyl-sn-glycero-3-phosphocholine + H2O = 1-hexadecanoyl-sn-glycero-3-phosphocholine + hexadecanoate + H(+)</text>
        <dbReference type="Rhea" id="RHEA:41223"/>
        <dbReference type="ChEBI" id="CHEBI:7896"/>
        <dbReference type="ChEBI" id="CHEBI:15377"/>
        <dbReference type="ChEBI" id="CHEBI:15378"/>
        <dbReference type="ChEBI" id="CHEBI:72998"/>
        <dbReference type="ChEBI" id="CHEBI:72999"/>
    </reaction>
    <physiologicalReaction direction="left-to-right" evidence="29">
        <dbReference type="Rhea" id="RHEA:41224"/>
    </physiologicalReaction>
</comment>
<evidence type="ECO:0000256" key="7">
    <source>
        <dbReference type="ARBA" id="ARBA00022737"/>
    </source>
</evidence>
<dbReference type="PANTHER" id="PTHR21325">
    <property type="entry name" value="PHOSPHOLIPASE B, PLB1"/>
    <property type="match status" value="1"/>
</dbReference>
<comment type="catalytic activity">
    <reaction evidence="39">
        <text>1-hexadecanoyl-2-(9Z)-octadecenoyl-3-octadecanoyl-sn-glycerol + H2O = 1-hexadecanoyl-3-octadecanoyl-sn-glycerol + (9Z)-octadecenoate + H(+)</text>
        <dbReference type="Rhea" id="RHEA:41103"/>
        <dbReference type="ChEBI" id="CHEBI:15377"/>
        <dbReference type="ChEBI" id="CHEBI:15378"/>
        <dbReference type="ChEBI" id="CHEBI:30823"/>
        <dbReference type="ChEBI" id="CHEBI:77623"/>
        <dbReference type="ChEBI" id="CHEBI:77624"/>
    </reaction>
    <physiologicalReaction direction="left-to-right" evidence="39">
        <dbReference type="Rhea" id="RHEA:41104"/>
    </physiologicalReaction>
</comment>
<evidence type="ECO:0000256" key="16">
    <source>
        <dbReference type="ARBA" id="ARBA00029723"/>
    </source>
</evidence>
<comment type="catalytic activity">
    <reaction evidence="31">
        <text>1-octadecanoyl-2-(9Z,12Z)-octadecadienoyl-sn-glycerol + H2O = 1-octadecanoyl-sn-glycerol + (9Z,12Z)-octadecadienoate + H(+)</text>
        <dbReference type="Rhea" id="RHEA:40927"/>
        <dbReference type="ChEBI" id="CHEBI:15377"/>
        <dbReference type="ChEBI" id="CHEBI:15378"/>
        <dbReference type="ChEBI" id="CHEBI:30245"/>
        <dbReference type="ChEBI" id="CHEBI:75550"/>
        <dbReference type="ChEBI" id="CHEBI:77097"/>
    </reaction>
    <physiologicalReaction direction="left-to-right" evidence="31">
        <dbReference type="Rhea" id="RHEA:40928"/>
    </physiologicalReaction>
</comment>
<dbReference type="CDD" id="cd01824">
    <property type="entry name" value="Phospholipase_B_like"/>
    <property type="match status" value="1"/>
</dbReference>
<dbReference type="Pfam" id="PF00657">
    <property type="entry name" value="Lipase_GDSL"/>
    <property type="match status" value="1"/>
</dbReference>
<organism evidence="44 45">
    <name type="scientific">Brachionus plicatilis</name>
    <name type="common">Marine rotifer</name>
    <name type="synonym">Brachionus muelleri</name>
    <dbReference type="NCBI Taxonomy" id="10195"/>
    <lineage>
        <taxon>Eukaryota</taxon>
        <taxon>Metazoa</taxon>
        <taxon>Spiralia</taxon>
        <taxon>Gnathifera</taxon>
        <taxon>Rotifera</taxon>
        <taxon>Eurotatoria</taxon>
        <taxon>Monogononta</taxon>
        <taxon>Pseudotrocha</taxon>
        <taxon>Ploima</taxon>
        <taxon>Brachionidae</taxon>
        <taxon>Brachionus</taxon>
    </lineage>
</organism>
<evidence type="ECO:0000256" key="37">
    <source>
        <dbReference type="ARBA" id="ARBA00048869"/>
    </source>
</evidence>
<keyword evidence="4" id="KW-1003">Cell membrane</keyword>
<comment type="catalytic activity">
    <reaction evidence="14">
        <text>1-hexadecanoyl-2-(9Z,12Z-octadecadienoyl)-sn-glycero-3-phosphocholine + H2O = (9Z,12Z)-octadecadienoate + 1-hexadecanoyl-sn-glycero-3-phosphocholine + H(+)</text>
        <dbReference type="Rhea" id="RHEA:40811"/>
        <dbReference type="ChEBI" id="CHEBI:15377"/>
        <dbReference type="ChEBI" id="CHEBI:15378"/>
        <dbReference type="ChEBI" id="CHEBI:30245"/>
        <dbReference type="ChEBI" id="CHEBI:72998"/>
        <dbReference type="ChEBI" id="CHEBI:73002"/>
    </reaction>
    <physiologicalReaction direction="left-to-right" evidence="14">
        <dbReference type="Rhea" id="RHEA:40812"/>
    </physiologicalReaction>
</comment>
<proteinExistence type="inferred from homology"/>
<keyword evidence="11" id="KW-0472">Membrane</keyword>
<dbReference type="Gene3D" id="3.40.50.1110">
    <property type="entry name" value="SGNH hydrolase"/>
    <property type="match status" value="1"/>
</dbReference>
<evidence type="ECO:0000256" key="27">
    <source>
        <dbReference type="ARBA" id="ARBA00048049"/>
    </source>
</evidence>
<keyword evidence="9" id="KW-1133">Transmembrane helix</keyword>
<dbReference type="GO" id="GO:0004623">
    <property type="term" value="F:phospholipase A2 activity"/>
    <property type="evidence" value="ECO:0007669"/>
    <property type="project" value="UniProtKB-EC"/>
</dbReference>
<dbReference type="OrthoDB" id="10265800at2759"/>
<evidence type="ECO:0000313" key="44">
    <source>
        <dbReference type="EMBL" id="RNA03249.1"/>
    </source>
</evidence>
<keyword evidence="10" id="KW-0443">Lipid metabolism</keyword>
<dbReference type="FunFam" id="3.40.50.1110:FF:000005">
    <property type="entry name" value="Phospholipase B1"/>
    <property type="match status" value="1"/>
</dbReference>
<evidence type="ECO:0000256" key="36">
    <source>
        <dbReference type="ARBA" id="ARBA00048699"/>
    </source>
</evidence>
<evidence type="ECO:0000256" key="19">
    <source>
        <dbReference type="ARBA" id="ARBA00033022"/>
    </source>
</evidence>
<keyword evidence="5" id="KW-0812">Transmembrane</keyword>
<comment type="function">
    <text evidence="20">Calcium-independent membrane-associated phospholipase that catalyzes complete diacylation of phospholipids by hydrolyzing both sn-1 and sn-2 fatty acyl chains attached to the glycerol backbone (phospholipase B activity). Has dual phospholipase and lysophospholipase activities toward diacylphospholipids. Preferentially cleaves sn-2 ester bonds over sn-1 bonds. Acts as a lipase toward glycerolipid substrates. Hydrolyzes fatty acyl chains of diacylglycerols with preference for the sn-2 position and of triacylglycerols with not positional selectivity. May also hydrolyze long chain retinyl esters such as retinyl palmitate. May contribute to digestion of dietary phospholipids, glycerolipids and retinoids, facilitating lipid absorption at the brush border.</text>
</comment>
<comment type="catalytic activity">
    <reaction evidence="25">
        <text>2,3-di-(9Z)-octadecenoyl-sn-glycerol + H2O = 3-(9Z-octadecenoyl)-sn-glycerol + (9Z)-octadecenoate + H(+)</text>
        <dbReference type="Rhea" id="RHEA:42604"/>
        <dbReference type="ChEBI" id="CHEBI:15377"/>
        <dbReference type="ChEBI" id="CHEBI:15378"/>
        <dbReference type="ChEBI" id="CHEBI:30823"/>
        <dbReference type="ChEBI" id="CHEBI:75824"/>
        <dbReference type="ChEBI" id="CHEBI:75938"/>
    </reaction>
    <physiologicalReaction direction="left-to-right" evidence="25">
        <dbReference type="Rhea" id="RHEA:42605"/>
    </physiologicalReaction>
</comment>
<evidence type="ECO:0000256" key="15">
    <source>
        <dbReference type="ARBA" id="ARBA00023422"/>
    </source>
</evidence>
<evidence type="ECO:0000256" key="20">
    <source>
        <dbReference type="ARBA" id="ARBA00045916"/>
    </source>
</evidence>
<comment type="catalytic activity">
    <reaction evidence="32">
        <text>1,2,3-tri-(9Z-octadecenoyl)-glycerol + H2O = di-(9Z)-octadecenoylglycerol + (9Z)-octadecenoate + H(+)</text>
        <dbReference type="Rhea" id="RHEA:38575"/>
        <dbReference type="ChEBI" id="CHEBI:15377"/>
        <dbReference type="ChEBI" id="CHEBI:15378"/>
        <dbReference type="ChEBI" id="CHEBI:30823"/>
        <dbReference type="ChEBI" id="CHEBI:53753"/>
        <dbReference type="ChEBI" id="CHEBI:75945"/>
    </reaction>
    <physiologicalReaction direction="left-to-right" evidence="32">
        <dbReference type="Rhea" id="RHEA:38576"/>
    </physiologicalReaction>
</comment>
<protein>
    <recommendedName>
        <fullName evidence="3">Phospholipase B1, membrane-associated</fullName>
    </recommendedName>
    <alternativeName>
        <fullName evidence="16">Lysophospholipase</fullName>
    </alternativeName>
    <alternativeName>
        <fullName evidence="17">Phospholipase A2</fullName>
    </alternativeName>
    <alternativeName>
        <fullName evidence="19">Phospholipase B/lipase</fullName>
    </alternativeName>
    <alternativeName>
        <fullName evidence="18">Triacylglycerol lipase</fullName>
    </alternativeName>
</protein>
<evidence type="ECO:0000256" key="28">
    <source>
        <dbReference type="ARBA" id="ARBA00048058"/>
    </source>
</evidence>
<evidence type="ECO:0000256" key="42">
    <source>
        <dbReference type="ARBA" id="ARBA00049461"/>
    </source>
</evidence>
<comment type="catalytic activity">
    <reaction evidence="34">
        <text>1-hexadecanoyl-2-(9Z-octadecenoyl)-sn-glycero-3-phosphoethanolamine + H2O = 1-hexadecanoyl-sn-glycero-3-phosphoethanolamine + (9Z)-octadecenoate + H(+)</text>
        <dbReference type="Rhea" id="RHEA:40911"/>
        <dbReference type="ChEBI" id="CHEBI:15377"/>
        <dbReference type="ChEBI" id="CHEBI:15378"/>
        <dbReference type="ChEBI" id="CHEBI:30823"/>
        <dbReference type="ChEBI" id="CHEBI:73004"/>
        <dbReference type="ChEBI" id="CHEBI:73007"/>
    </reaction>
    <physiologicalReaction direction="left-to-right" evidence="34">
        <dbReference type="Rhea" id="RHEA:40912"/>
    </physiologicalReaction>
</comment>
<evidence type="ECO:0000256" key="4">
    <source>
        <dbReference type="ARBA" id="ARBA00022475"/>
    </source>
</evidence>
<evidence type="ECO:0000256" key="32">
    <source>
        <dbReference type="ARBA" id="ARBA00048386"/>
    </source>
</evidence>
<comment type="catalytic activity">
    <reaction evidence="23">
        <text>1-(9Z-octadecenoyl)-glycerol + H2O = glycerol + (9Z)-octadecenoate + H(+)</text>
        <dbReference type="Rhea" id="RHEA:38487"/>
        <dbReference type="ChEBI" id="CHEBI:15377"/>
        <dbReference type="ChEBI" id="CHEBI:15378"/>
        <dbReference type="ChEBI" id="CHEBI:17754"/>
        <dbReference type="ChEBI" id="CHEBI:30823"/>
        <dbReference type="ChEBI" id="CHEBI:75342"/>
    </reaction>
    <physiologicalReaction direction="left-to-right" evidence="23">
        <dbReference type="Rhea" id="RHEA:38488"/>
    </physiologicalReaction>
</comment>
<evidence type="ECO:0000256" key="2">
    <source>
        <dbReference type="ARBA" id="ARBA00009979"/>
    </source>
</evidence>
<evidence type="ECO:0000256" key="25">
    <source>
        <dbReference type="ARBA" id="ARBA00048011"/>
    </source>
</evidence>
<comment type="catalytic activity">
    <reaction evidence="35">
        <text>1-hexadecanoyl-sn-glycero-3-phosphocholine + H2O = sn-glycerol 3-phosphocholine + hexadecanoate + H(+)</text>
        <dbReference type="Rhea" id="RHEA:40435"/>
        <dbReference type="ChEBI" id="CHEBI:7896"/>
        <dbReference type="ChEBI" id="CHEBI:15377"/>
        <dbReference type="ChEBI" id="CHEBI:15378"/>
        <dbReference type="ChEBI" id="CHEBI:16870"/>
        <dbReference type="ChEBI" id="CHEBI:72998"/>
    </reaction>
    <physiologicalReaction direction="left-to-right" evidence="35">
        <dbReference type="Rhea" id="RHEA:40436"/>
    </physiologicalReaction>
</comment>
<evidence type="ECO:0000256" key="31">
    <source>
        <dbReference type="ARBA" id="ARBA00048374"/>
    </source>
</evidence>
<evidence type="ECO:0000256" key="5">
    <source>
        <dbReference type="ARBA" id="ARBA00022692"/>
    </source>
</evidence>
<evidence type="ECO:0000256" key="9">
    <source>
        <dbReference type="ARBA" id="ARBA00022989"/>
    </source>
</evidence>
<comment type="catalytic activity">
    <reaction evidence="42">
        <text>2-(9Z-octadecenoyl)-glycerol + H2O = glycerol + (9Z)-octadecenoate + H(+)</text>
        <dbReference type="Rhea" id="RHEA:38491"/>
        <dbReference type="ChEBI" id="CHEBI:15377"/>
        <dbReference type="ChEBI" id="CHEBI:15378"/>
        <dbReference type="ChEBI" id="CHEBI:17754"/>
        <dbReference type="ChEBI" id="CHEBI:30823"/>
        <dbReference type="ChEBI" id="CHEBI:73990"/>
    </reaction>
    <physiologicalReaction direction="left-to-right" evidence="42">
        <dbReference type="Rhea" id="RHEA:38492"/>
    </physiologicalReaction>
</comment>
<evidence type="ECO:0000256" key="14">
    <source>
        <dbReference type="ARBA" id="ARBA00023408"/>
    </source>
</evidence>
<accession>A0A3M7PWH6</accession>
<evidence type="ECO:0000313" key="45">
    <source>
        <dbReference type="Proteomes" id="UP000276133"/>
    </source>
</evidence>
<comment type="similarity">
    <text evidence="2">Belongs to the 'GDSL' lipolytic enzyme family. Phospholipase B1 subfamily.</text>
</comment>
<sequence length="372" mass="41564">MHILTIALYLILNFVCIFGSGFDKEYIDYIFKNPWKVNEKMTSQSSFRPKNIFNCNVLPKSKQRPTSVHALRPQDIEIISAIGDSLTAANGAKATTILGLIEECRGVSWSMGSENPDLSQSITLPNILKKFNPNLYGASTGSGPYTSDKAGFNMAKPGETSHDMMTQAIDLVAKMKASPQINFNEGWKLVTIFVGGNDLCHACENTKYNDVKYLKKMREVLDYFKSNSPRTLINLVVSLDVSVIDDLNGNTCRNMQNLFCKCALSPEFRNTLLNITKNIQIGTEQLINSGIYDTTDDFTVVAQPFMKKMKAPQKDDGSPDYSYFSPDCFHFSTKGHEASAIEIWRNMLTPVGQKAEKWINLNQPIPCPSEDS</sequence>
<evidence type="ECO:0000256" key="18">
    <source>
        <dbReference type="ARBA" id="ARBA00031485"/>
    </source>
</evidence>
<evidence type="ECO:0000256" key="35">
    <source>
        <dbReference type="ARBA" id="ARBA00048656"/>
    </source>
</evidence>
<evidence type="ECO:0000256" key="1">
    <source>
        <dbReference type="ARBA" id="ARBA00004247"/>
    </source>
</evidence>
<evidence type="ECO:0000256" key="29">
    <source>
        <dbReference type="ARBA" id="ARBA00048227"/>
    </source>
</evidence>
<dbReference type="InterPro" id="IPR036514">
    <property type="entry name" value="SGNH_hydro_sf"/>
</dbReference>
<dbReference type="EMBL" id="REGN01008562">
    <property type="protein sequence ID" value="RNA03249.1"/>
    <property type="molecule type" value="Genomic_DNA"/>
</dbReference>
<name>A0A3M7PWH6_BRAPC</name>
<comment type="catalytic activity">
    <reaction evidence="21">
        <text>1-hexadecanoyl-2-(9Z)-octadecenoyl-3-octadecanoyl-sn-glycerol + H2O = 2-(9Z-octadecenoyl)-3-octadecanoyl-sn-glycerol + hexadecanoate + H(+)</text>
        <dbReference type="Rhea" id="RHEA:41107"/>
        <dbReference type="ChEBI" id="CHEBI:7896"/>
        <dbReference type="ChEBI" id="CHEBI:15377"/>
        <dbReference type="ChEBI" id="CHEBI:15378"/>
        <dbReference type="ChEBI" id="CHEBI:75558"/>
        <dbReference type="ChEBI" id="CHEBI:77623"/>
    </reaction>
    <physiologicalReaction direction="left-to-right" evidence="21">
        <dbReference type="Rhea" id="RHEA:41108"/>
    </physiologicalReaction>
</comment>
<dbReference type="GO" id="GO:0004806">
    <property type="term" value="F:triacylglycerol lipase activity"/>
    <property type="evidence" value="ECO:0007669"/>
    <property type="project" value="UniProtKB-EC"/>
</dbReference>
<dbReference type="InterPro" id="IPR035547">
    <property type="entry name" value="Phospholipase_B"/>
</dbReference>
<comment type="catalytic activity">
    <reaction evidence="38">
        <text>1-O-hexadecyl-2-(9Z)-octadecenoyl-sn-glycero-3-phosphocholine + H2O = 1-O-hexadecyl-sn-glycero-3-phosphocholine + (9Z)-octadecenoate + H(+)</text>
        <dbReference type="Rhea" id="RHEA:40915"/>
        <dbReference type="ChEBI" id="CHEBI:15377"/>
        <dbReference type="ChEBI" id="CHEBI:15378"/>
        <dbReference type="ChEBI" id="CHEBI:30823"/>
        <dbReference type="ChEBI" id="CHEBI:34112"/>
        <dbReference type="ChEBI" id="CHEBI:64496"/>
    </reaction>
    <physiologicalReaction direction="left-to-right" evidence="38">
        <dbReference type="Rhea" id="RHEA:40916"/>
    </physiologicalReaction>
</comment>
<evidence type="ECO:0000256" key="13">
    <source>
        <dbReference type="ARBA" id="ARBA00023369"/>
    </source>
</evidence>
<evidence type="ECO:0000256" key="41">
    <source>
        <dbReference type="ARBA" id="ARBA00049372"/>
    </source>
</evidence>
<dbReference type="Proteomes" id="UP000276133">
    <property type="component" value="Unassembled WGS sequence"/>
</dbReference>
<dbReference type="GO" id="GO:0004622">
    <property type="term" value="F:phosphatidylcholine lysophospholipase activity"/>
    <property type="evidence" value="ECO:0007669"/>
    <property type="project" value="UniProtKB-EC"/>
</dbReference>
<evidence type="ECO:0000256" key="40">
    <source>
        <dbReference type="ARBA" id="ARBA00049363"/>
    </source>
</evidence>
<feature type="non-terminal residue" evidence="44">
    <location>
        <position position="372"/>
    </location>
</feature>
<evidence type="ECO:0000256" key="21">
    <source>
        <dbReference type="ARBA" id="ARBA00047324"/>
    </source>
</evidence>
<evidence type="ECO:0000256" key="43">
    <source>
        <dbReference type="SAM" id="SignalP"/>
    </source>
</evidence>
<feature type="signal peptide" evidence="43">
    <location>
        <begin position="1"/>
        <end position="19"/>
    </location>
</feature>
<evidence type="ECO:0000256" key="39">
    <source>
        <dbReference type="ARBA" id="ARBA00048939"/>
    </source>
</evidence>
<dbReference type="PANTHER" id="PTHR21325:SF31">
    <property type="entry name" value="GH22081P-RELATED"/>
    <property type="match status" value="1"/>
</dbReference>
<evidence type="ECO:0000256" key="23">
    <source>
        <dbReference type="ARBA" id="ARBA00047438"/>
    </source>
</evidence>
<comment type="catalytic activity">
    <reaction evidence="30">
        <text>1-hexadecanoyl-2-(9Z,12Z-octadecadienoyl)-sn-glycero-3-phosphocholine + H2O = 2-(9Z,12Z-octadecadienoyl)-sn-glycero-3-phosphocholine + hexadecanoate + H(+)</text>
        <dbReference type="Rhea" id="RHEA:40971"/>
        <dbReference type="ChEBI" id="CHEBI:7896"/>
        <dbReference type="ChEBI" id="CHEBI:15377"/>
        <dbReference type="ChEBI" id="CHEBI:15378"/>
        <dbReference type="ChEBI" id="CHEBI:73002"/>
        <dbReference type="ChEBI" id="CHEBI:76084"/>
    </reaction>
    <physiologicalReaction direction="left-to-right" evidence="30">
        <dbReference type="Rhea" id="RHEA:40972"/>
    </physiologicalReaction>
</comment>
<comment type="catalytic activity">
    <reaction evidence="22">
        <text>1,3-dihexadecanoyl-2-(9Z-octadecenoyl)glycerol + H2O = 1-hexadecanoyl-2-(9Z-octadecenoyl)-glycerol + hexadecanoate + H(+)</text>
        <dbReference type="Rhea" id="RHEA:40979"/>
        <dbReference type="ChEBI" id="CHEBI:7896"/>
        <dbReference type="ChEBI" id="CHEBI:15377"/>
        <dbReference type="ChEBI" id="CHEBI:15378"/>
        <dbReference type="ChEBI" id="CHEBI:75585"/>
        <dbReference type="ChEBI" id="CHEBI:75688"/>
    </reaction>
    <physiologicalReaction direction="left-to-right" evidence="22">
        <dbReference type="Rhea" id="RHEA:40980"/>
    </physiologicalReaction>
</comment>
<keyword evidence="12" id="KW-0325">Glycoprotein</keyword>
<dbReference type="GO" id="GO:0006644">
    <property type="term" value="P:phospholipid metabolic process"/>
    <property type="evidence" value="ECO:0007669"/>
    <property type="project" value="TreeGrafter"/>
</dbReference>
<keyword evidence="45" id="KW-1185">Reference proteome</keyword>
<keyword evidence="6 43" id="KW-0732">Signal</keyword>
<comment type="catalytic activity">
    <reaction evidence="36">
        <text>1-hexadecanoyl-2-(9Z-octadecenoyl)-sn-glycero-3-phosphocholine + H2O = 1-hexadecanoyl-sn-glycero-3-phosphocholine + (9Z)-octadecenoate + H(+)</text>
        <dbReference type="Rhea" id="RHEA:38779"/>
        <dbReference type="ChEBI" id="CHEBI:15377"/>
        <dbReference type="ChEBI" id="CHEBI:15378"/>
        <dbReference type="ChEBI" id="CHEBI:30823"/>
        <dbReference type="ChEBI" id="CHEBI:72998"/>
        <dbReference type="ChEBI" id="CHEBI:73001"/>
    </reaction>
    <physiologicalReaction direction="left-to-right" evidence="36">
        <dbReference type="Rhea" id="RHEA:38780"/>
    </physiologicalReaction>
</comment>
<dbReference type="GO" id="GO:0016324">
    <property type="term" value="C:apical plasma membrane"/>
    <property type="evidence" value="ECO:0007669"/>
    <property type="project" value="UniProtKB-SubCell"/>
</dbReference>
<keyword evidence="7" id="KW-0677">Repeat</keyword>
<comment type="catalytic activity">
    <reaction evidence="15">
        <text>a 1,2-diacyl-sn-glycero-3-phosphocholine + H2O = a 1-acyl-sn-glycero-3-phosphocholine + a fatty acid + H(+)</text>
        <dbReference type="Rhea" id="RHEA:15801"/>
        <dbReference type="ChEBI" id="CHEBI:15377"/>
        <dbReference type="ChEBI" id="CHEBI:15378"/>
        <dbReference type="ChEBI" id="CHEBI:28868"/>
        <dbReference type="ChEBI" id="CHEBI:57643"/>
        <dbReference type="ChEBI" id="CHEBI:58168"/>
        <dbReference type="EC" id="3.1.1.4"/>
    </reaction>
    <physiologicalReaction direction="left-to-right" evidence="15">
        <dbReference type="Rhea" id="RHEA:15802"/>
    </physiologicalReaction>
</comment>
<evidence type="ECO:0000256" key="30">
    <source>
        <dbReference type="ARBA" id="ARBA00048362"/>
    </source>
</evidence>
<gene>
    <name evidence="44" type="ORF">BpHYR1_016804</name>
</gene>
<dbReference type="InterPro" id="IPR001087">
    <property type="entry name" value="GDSL"/>
</dbReference>
<comment type="catalytic activity">
    <reaction evidence="26">
        <text>1-hexadecanoyl-2-(9Z-octadecenoyl)-sn-glycero-3-phospho-(1'-sn-glycerol) + H2O = 1-hexadecanoyl-sn-glycero-3-phospho-(1'-sn-glycerol) + (9Z)-octadecenoate + H(+)</text>
        <dbReference type="Rhea" id="RHEA:40919"/>
        <dbReference type="ChEBI" id="CHEBI:15377"/>
        <dbReference type="ChEBI" id="CHEBI:15378"/>
        <dbReference type="ChEBI" id="CHEBI:30823"/>
        <dbReference type="ChEBI" id="CHEBI:72841"/>
        <dbReference type="ChEBI" id="CHEBI:75158"/>
    </reaction>
    <physiologicalReaction direction="left-to-right" evidence="26">
        <dbReference type="Rhea" id="RHEA:40920"/>
    </physiologicalReaction>
</comment>
<comment type="catalytic activity">
    <reaction evidence="37">
        <text>1,3-dihexadecanoyl-2-(9Z-octadecenoyl)glycerol + H2O = 1,3-dihexadecanoylglycerol + (9Z)-octadecenoate + H(+)</text>
        <dbReference type="Rhea" id="RHEA:40983"/>
        <dbReference type="ChEBI" id="CHEBI:15377"/>
        <dbReference type="ChEBI" id="CHEBI:15378"/>
        <dbReference type="ChEBI" id="CHEBI:30823"/>
        <dbReference type="ChEBI" id="CHEBI:75688"/>
        <dbReference type="ChEBI" id="CHEBI:77619"/>
    </reaction>
    <physiologicalReaction direction="left-to-right" evidence="37">
        <dbReference type="Rhea" id="RHEA:40984"/>
    </physiologicalReaction>
</comment>